<dbReference type="SUPFAM" id="SSF52266">
    <property type="entry name" value="SGNH hydrolase"/>
    <property type="match status" value="1"/>
</dbReference>
<feature type="transmembrane region" description="Helical" evidence="1">
    <location>
        <begin position="31"/>
        <end position="48"/>
    </location>
</feature>
<reference evidence="2 3" key="1">
    <citation type="submission" date="2024-02" db="EMBL/GenBank/DDBJ databases">
        <title>Genome analysis and characterization of Microbaculum marinisediminis sp. nov., isolated from marine sediment.</title>
        <authorList>
            <person name="Du Z.-J."/>
            <person name="Ye Y.-Q."/>
            <person name="Zhang Z.-R."/>
            <person name="Yuan S.-M."/>
            <person name="Zhang X.-Y."/>
        </authorList>
    </citation>
    <scope>NUCLEOTIDE SEQUENCE [LARGE SCALE GENOMIC DNA]</scope>
    <source>
        <strain evidence="2 3">SDUM1044001</strain>
    </source>
</reference>
<organism evidence="2 3">
    <name type="scientific">Microbaculum marinum</name>
    <dbReference type="NCBI Taxonomy" id="1764581"/>
    <lineage>
        <taxon>Bacteria</taxon>
        <taxon>Pseudomonadati</taxon>
        <taxon>Pseudomonadota</taxon>
        <taxon>Alphaproteobacteria</taxon>
        <taxon>Hyphomicrobiales</taxon>
        <taxon>Tepidamorphaceae</taxon>
        <taxon>Microbaculum</taxon>
    </lineage>
</organism>
<keyword evidence="1" id="KW-0812">Transmembrane</keyword>
<keyword evidence="1" id="KW-0472">Membrane</keyword>
<dbReference type="EMBL" id="JAZHOF010000005">
    <property type="protein sequence ID" value="MEJ8572402.1"/>
    <property type="molecule type" value="Genomic_DNA"/>
</dbReference>
<gene>
    <name evidence="2" type="ORF">V3328_13005</name>
</gene>
<keyword evidence="3" id="KW-1185">Reference proteome</keyword>
<dbReference type="Proteomes" id="UP001378188">
    <property type="component" value="Unassembled WGS sequence"/>
</dbReference>
<comment type="caution">
    <text evidence="2">The sequence shown here is derived from an EMBL/GenBank/DDBJ whole genome shotgun (WGS) entry which is preliminary data.</text>
</comment>
<proteinExistence type="predicted"/>
<evidence type="ECO:0000313" key="2">
    <source>
        <dbReference type="EMBL" id="MEJ8572402.1"/>
    </source>
</evidence>
<sequence length="346" mass="39244">MPAGDPPHEDRRPSADAEARERLRLRRGHRVGLLLGLTGLLLAAMLLPELPNVRYAARYRGLAQPIFCEDGVLDVAFIGTSRMAWGVDAHEVAASYRDLTGEDVSIVDLSRVGPTEIVFEALLDELLENRRVRLVIVEFNAARLSDKYWSFITKVGNVLGGRDLYRQIDRIPKRMPVEQIGYFLSVRLRFLEAALGGLWLGCDDALGGRGVYDETQSLTKKPEFEDLVRQAKKVRGKAFPSDRLLSPQNHLSVGVAEKLAAKARQHDVEILFVNFNNMFVDQVSESAKRRFRRHMGAELATWPAAIDKTLKSEYLYMDKHHLDQYGAKLVAPWFAEKISQYLHYER</sequence>
<evidence type="ECO:0000313" key="3">
    <source>
        <dbReference type="Proteomes" id="UP001378188"/>
    </source>
</evidence>
<protein>
    <recommendedName>
        <fullName evidence="4">SGNH/GDSL hydrolase family protein</fullName>
    </recommendedName>
</protein>
<name>A0AAW9RJH6_9HYPH</name>
<accession>A0AAW9RJH6</accession>
<dbReference type="RefSeq" id="WP_340330105.1">
    <property type="nucleotide sequence ID" value="NZ_JAZHOF010000005.1"/>
</dbReference>
<evidence type="ECO:0008006" key="4">
    <source>
        <dbReference type="Google" id="ProtNLM"/>
    </source>
</evidence>
<dbReference type="AlphaFoldDB" id="A0AAW9RJH6"/>
<keyword evidence="1" id="KW-1133">Transmembrane helix</keyword>
<evidence type="ECO:0000256" key="1">
    <source>
        <dbReference type="SAM" id="Phobius"/>
    </source>
</evidence>